<evidence type="ECO:0000313" key="3">
    <source>
        <dbReference type="Proteomes" id="UP000276133"/>
    </source>
</evidence>
<organism evidence="2 3">
    <name type="scientific">Brachionus plicatilis</name>
    <name type="common">Marine rotifer</name>
    <name type="synonym">Brachionus muelleri</name>
    <dbReference type="NCBI Taxonomy" id="10195"/>
    <lineage>
        <taxon>Eukaryota</taxon>
        <taxon>Metazoa</taxon>
        <taxon>Spiralia</taxon>
        <taxon>Gnathifera</taxon>
        <taxon>Rotifera</taxon>
        <taxon>Eurotatoria</taxon>
        <taxon>Monogononta</taxon>
        <taxon>Pseudotrocha</taxon>
        <taxon>Ploima</taxon>
        <taxon>Brachionidae</taxon>
        <taxon>Brachionus</taxon>
    </lineage>
</organism>
<feature type="region of interest" description="Disordered" evidence="1">
    <location>
        <begin position="34"/>
        <end position="70"/>
    </location>
</feature>
<gene>
    <name evidence="2" type="ORF">BpHYR1_046120</name>
</gene>
<evidence type="ECO:0000256" key="1">
    <source>
        <dbReference type="SAM" id="MobiDB-lite"/>
    </source>
</evidence>
<dbReference type="Proteomes" id="UP000276133">
    <property type="component" value="Unassembled WGS sequence"/>
</dbReference>
<feature type="compositionally biased region" description="Basic and acidic residues" evidence="1">
    <location>
        <begin position="39"/>
        <end position="55"/>
    </location>
</feature>
<reference evidence="2 3" key="1">
    <citation type="journal article" date="2018" name="Sci. Rep.">
        <title>Genomic signatures of local adaptation to the degree of environmental predictability in rotifers.</title>
        <authorList>
            <person name="Franch-Gras L."/>
            <person name="Hahn C."/>
            <person name="Garcia-Roger E.M."/>
            <person name="Carmona M.J."/>
            <person name="Serra M."/>
            <person name="Gomez A."/>
        </authorList>
    </citation>
    <scope>NUCLEOTIDE SEQUENCE [LARGE SCALE GENOMIC DNA]</scope>
    <source>
        <strain evidence="2">HYR1</strain>
    </source>
</reference>
<evidence type="ECO:0000313" key="2">
    <source>
        <dbReference type="EMBL" id="RMZ95072.1"/>
    </source>
</evidence>
<feature type="non-terminal residue" evidence="2">
    <location>
        <position position="1"/>
    </location>
</feature>
<dbReference type="AlphaFoldDB" id="A0A3M7P7P6"/>
<accession>A0A3M7P7P6</accession>
<name>A0A3M7P7P6_BRAPC</name>
<comment type="caution">
    <text evidence="2">The sequence shown here is derived from an EMBL/GenBank/DDBJ whole genome shotgun (WGS) entry which is preliminary data.</text>
</comment>
<sequence length="70" mass="8599">NKKRLKKLNNSALSSSYFYLVFIKNQGMFFLMRKRKGRGKEEERKRKGRGKEEERKRKRKGKESDEIWLF</sequence>
<protein>
    <submittedName>
        <fullName evidence="2">Uncharacterized protein</fullName>
    </submittedName>
</protein>
<keyword evidence="3" id="KW-1185">Reference proteome</keyword>
<proteinExistence type="predicted"/>
<dbReference type="EMBL" id="REGN01012618">
    <property type="protein sequence ID" value="RMZ95072.1"/>
    <property type="molecule type" value="Genomic_DNA"/>
</dbReference>